<sequence>MRALILVLLLLASTQLILLTARDYAPQELEVLPQRYDADNSGVASIALGETHACAIGTDSQMKCWGDGTYGKTGHENDADYGDEGGEMGRYLLFTDVGVGLTFSDVALGLDFTCALLNDASVKCWGENEHLGSSAGASDTGAKGDGYLEMGDNVEVVALGYWNATAIAGGSHHACAIVNDGASDSLVCWGQNGFGQLGLGSTDTIGDTDADLVSGELPHVDLPDRGEGLTQVALGNSHTCVLWDDGKMACWGDNSEGQLGVGSTDDIGDEAEEMGDDLVLVDLPAGRTATAIEAGEDMTCAILDDGSLACWGNGADGRLGNEGISNEGDDPSELGDDLNIVDLGSGLSVVAVEVGAATSCAILDDGDSETADTVKCWGLGDFGQLGTGNGNSMGDNQYEMGDYLETLDLGSDIHATAVEVGDAFACAMTNTSMVKCWGSGADGRTGLEKSGATGDESGEMGDDLAFVQLFMPEPTLDQPCDVEAEGDPLDATSLDSVSSYVGNKTATTLTSESCAGIVYVDDTNQAPKFGVYKAGKWALENIDDLAVDIHDVALTFDSNGLPHIAIMLDAEPHYYTKVDGEWTDASLSASWAGTAIDIEIDGTGDLFIFALDSTDVAIVRCTAASDCTDPANWAEVGTIAVTSGGYGLDSDIAFDGTLWIAYVDSTEGDHEVELSACSGTCGTIGNWQQVT</sequence>
<name>A0A381V308_9ZZZZ</name>
<accession>A0A381V308</accession>
<reference evidence="1" key="1">
    <citation type="submission" date="2018-05" db="EMBL/GenBank/DDBJ databases">
        <authorList>
            <person name="Lanie J.A."/>
            <person name="Ng W.-L."/>
            <person name="Kazmierczak K.M."/>
            <person name="Andrzejewski T.M."/>
            <person name="Davidsen T.M."/>
            <person name="Wayne K.J."/>
            <person name="Tettelin H."/>
            <person name="Glass J.I."/>
            <person name="Rusch D."/>
            <person name="Podicherti R."/>
            <person name="Tsui H.-C.T."/>
            <person name="Winkler M.E."/>
        </authorList>
    </citation>
    <scope>NUCLEOTIDE SEQUENCE</scope>
</reference>
<dbReference type="InterPro" id="IPR000408">
    <property type="entry name" value="Reg_chr_condens"/>
</dbReference>
<dbReference type="PANTHER" id="PTHR45982:SF1">
    <property type="entry name" value="REGULATOR OF CHROMOSOME CONDENSATION"/>
    <property type="match status" value="1"/>
</dbReference>
<dbReference type="PROSITE" id="PS50012">
    <property type="entry name" value="RCC1_3"/>
    <property type="match status" value="3"/>
</dbReference>
<dbReference type="PRINTS" id="PR00633">
    <property type="entry name" value="RCCNDNSATION"/>
</dbReference>
<feature type="non-terminal residue" evidence="1">
    <location>
        <position position="691"/>
    </location>
</feature>
<proteinExistence type="predicted"/>
<dbReference type="AlphaFoldDB" id="A0A381V308"/>
<dbReference type="PANTHER" id="PTHR45982">
    <property type="entry name" value="REGULATOR OF CHROMOSOME CONDENSATION"/>
    <property type="match status" value="1"/>
</dbReference>
<organism evidence="1">
    <name type="scientific">marine metagenome</name>
    <dbReference type="NCBI Taxonomy" id="408172"/>
    <lineage>
        <taxon>unclassified sequences</taxon>
        <taxon>metagenomes</taxon>
        <taxon>ecological metagenomes</taxon>
    </lineage>
</organism>
<dbReference type="InterPro" id="IPR051553">
    <property type="entry name" value="Ran_GTPase-activating"/>
</dbReference>
<protein>
    <submittedName>
        <fullName evidence="1">Uncharacterized protein</fullName>
    </submittedName>
</protein>
<dbReference type="InterPro" id="IPR009091">
    <property type="entry name" value="RCC1/BLIP-II"/>
</dbReference>
<dbReference type="Pfam" id="PF13540">
    <property type="entry name" value="RCC1_2"/>
    <property type="match status" value="6"/>
</dbReference>
<dbReference type="EMBL" id="UINC01007594">
    <property type="protein sequence ID" value="SVA34188.1"/>
    <property type="molecule type" value="Genomic_DNA"/>
</dbReference>
<evidence type="ECO:0000313" key="1">
    <source>
        <dbReference type="EMBL" id="SVA34188.1"/>
    </source>
</evidence>
<dbReference type="GO" id="GO:0005737">
    <property type="term" value="C:cytoplasm"/>
    <property type="evidence" value="ECO:0007669"/>
    <property type="project" value="TreeGrafter"/>
</dbReference>
<dbReference type="Gene3D" id="2.130.10.30">
    <property type="entry name" value="Regulator of chromosome condensation 1/beta-lactamase-inhibitor protein II"/>
    <property type="match status" value="2"/>
</dbReference>
<dbReference type="SUPFAM" id="SSF50985">
    <property type="entry name" value="RCC1/BLIP-II"/>
    <property type="match status" value="1"/>
</dbReference>
<gene>
    <name evidence="1" type="ORF">METZ01_LOCUS87042</name>
</gene>
<dbReference type="GO" id="GO:0005085">
    <property type="term" value="F:guanyl-nucleotide exchange factor activity"/>
    <property type="evidence" value="ECO:0007669"/>
    <property type="project" value="TreeGrafter"/>
</dbReference>